<evidence type="ECO:0000256" key="2">
    <source>
        <dbReference type="ARBA" id="ARBA00029447"/>
    </source>
</evidence>
<dbReference type="SUPFAM" id="SSF58104">
    <property type="entry name" value="Methyl-accepting chemotaxis protein (MCP) signaling domain"/>
    <property type="match status" value="1"/>
</dbReference>
<keyword evidence="4" id="KW-0175">Coiled coil</keyword>
<proteinExistence type="inferred from homology"/>
<feature type="domain" description="Methyl-accepting transducer" evidence="6">
    <location>
        <begin position="271"/>
        <end position="493"/>
    </location>
</feature>
<dbReference type="AlphaFoldDB" id="A0A2S8GI04"/>
<dbReference type="GO" id="GO:0004888">
    <property type="term" value="F:transmembrane signaling receptor activity"/>
    <property type="evidence" value="ECO:0007669"/>
    <property type="project" value="TreeGrafter"/>
</dbReference>
<dbReference type="GO" id="GO:0007165">
    <property type="term" value="P:signal transduction"/>
    <property type="evidence" value="ECO:0007669"/>
    <property type="project" value="UniProtKB-KW"/>
</dbReference>
<comment type="caution">
    <text evidence="7">The sequence shown here is derived from an EMBL/GenBank/DDBJ whole genome shotgun (WGS) entry which is preliminary data.</text>
</comment>
<dbReference type="EMBL" id="PUHZ01000021">
    <property type="protein sequence ID" value="PQO44057.1"/>
    <property type="molecule type" value="Genomic_DNA"/>
</dbReference>
<evidence type="ECO:0000256" key="3">
    <source>
        <dbReference type="PROSITE-ProRule" id="PRU00284"/>
    </source>
</evidence>
<dbReference type="Gene3D" id="1.10.287.950">
    <property type="entry name" value="Methyl-accepting chemotaxis protein"/>
    <property type="match status" value="1"/>
</dbReference>
<dbReference type="Pfam" id="PF00015">
    <property type="entry name" value="MCPsignal"/>
    <property type="match status" value="1"/>
</dbReference>
<keyword evidence="5" id="KW-0472">Membrane</keyword>
<evidence type="ECO:0000256" key="1">
    <source>
        <dbReference type="ARBA" id="ARBA00022500"/>
    </source>
</evidence>
<dbReference type="InterPro" id="IPR051310">
    <property type="entry name" value="MCP_chemotaxis"/>
</dbReference>
<evidence type="ECO:0000313" key="8">
    <source>
        <dbReference type="Proteomes" id="UP000237819"/>
    </source>
</evidence>
<dbReference type="PANTHER" id="PTHR43531:SF11">
    <property type="entry name" value="METHYL-ACCEPTING CHEMOTAXIS PROTEIN 3"/>
    <property type="match status" value="1"/>
</dbReference>
<dbReference type="PROSITE" id="PS50111">
    <property type="entry name" value="CHEMOTAXIS_TRANSDUC_2"/>
    <property type="match status" value="1"/>
</dbReference>
<name>A0A2S8GI04_9BACT</name>
<dbReference type="GO" id="GO:0005886">
    <property type="term" value="C:plasma membrane"/>
    <property type="evidence" value="ECO:0007669"/>
    <property type="project" value="TreeGrafter"/>
</dbReference>
<evidence type="ECO:0000256" key="5">
    <source>
        <dbReference type="SAM" id="Phobius"/>
    </source>
</evidence>
<reference evidence="7 8" key="1">
    <citation type="submission" date="2018-02" db="EMBL/GenBank/DDBJ databases">
        <title>Comparative genomes isolates from brazilian mangrove.</title>
        <authorList>
            <person name="Araujo J.E."/>
            <person name="Taketani R.G."/>
            <person name="Silva M.C.P."/>
            <person name="Loureco M.V."/>
            <person name="Andreote F.D."/>
        </authorList>
    </citation>
    <scope>NUCLEOTIDE SEQUENCE [LARGE SCALE GENOMIC DNA]</scope>
    <source>
        <strain evidence="7 8">Nap-Phe MGV</strain>
    </source>
</reference>
<sequence>MISAMRLNLPPLDQEERTEFARRQRESDSRVNRLFAVLLLVQCVISILLAVWLTPLTWSGGESNVHAHVWGSVLLGGLLGVFPAYLGWFHSRWTATRYVISVAQVGFSGLLIHISGGRSEMHFHIFASLAFLTLYRDMWTILLATGVVAVDHLGRAWFWPQSIFGVADPAIMRALEHAMWVIIEDAVLLVGIAQARREAAEAVQQHFAVERSHETLRSAIDHLRPVLDQAAHGDLSASVPAINDPLVRRLGDDFQQTLNSWKEVIVKVSGTVRDVTASSSTLQESSTQLAAGIRDQATAFAAIEQSLNSLSHSIHDIRQRSEEVGRSAGEASQVAQHGEVALQESERSMQDIQKSSSAMAAAINVIQELAEQTNLLALNATIEAARAGDAGKGFAVVAGEVKQLAQRSNESAAEISKLITESLCRVQDGVAAGEKTSGYFRQISSAVQASQGEMNEVISVTQSQTQVARQLEAELQRLREISNQNQSSGNQLSSEGDQLESLAQLLNECVAIFKTGEQESLTTAV</sequence>
<dbReference type="InterPro" id="IPR004089">
    <property type="entry name" value="MCPsignal_dom"/>
</dbReference>
<dbReference type="PANTHER" id="PTHR43531">
    <property type="entry name" value="PROTEIN ICFG"/>
    <property type="match status" value="1"/>
</dbReference>
<evidence type="ECO:0000259" key="6">
    <source>
        <dbReference type="PROSITE" id="PS50111"/>
    </source>
</evidence>
<dbReference type="Proteomes" id="UP000237819">
    <property type="component" value="Unassembled WGS sequence"/>
</dbReference>
<protein>
    <recommendedName>
        <fullName evidence="6">Methyl-accepting transducer domain-containing protein</fullName>
    </recommendedName>
</protein>
<feature type="transmembrane region" description="Helical" evidence="5">
    <location>
        <begin position="98"/>
        <end position="117"/>
    </location>
</feature>
<feature type="transmembrane region" description="Helical" evidence="5">
    <location>
        <begin position="65"/>
        <end position="86"/>
    </location>
</feature>
<comment type="similarity">
    <text evidence="2">Belongs to the methyl-accepting chemotaxis (MCP) protein family.</text>
</comment>
<keyword evidence="5" id="KW-1133">Transmembrane helix</keyword>
<dbReference type="SMART" id="SM00283">
    <property type="entry name" value="MA"/>
    <property type="match status" value="1"/>
</dbReference>
<keyword evidence="1" id="KW-0145">Chemotaxis</keyword>
<organism evidence="7 8">
    <name type="scientific">Blastopirellula marina</name>
    <dbReference type="NCBI Taxonomy" id="124"/>
    <lineage>
        <taxon>Bacteria</taxon>
        <taxon>Pseudomonadati</taxon>
        <taxon>Planctomycetota</taxon>
        <taxon>Planctomycetia</taxon>
        <taxon>Pirellulales</taxon>
        <taxon>Pirellulaceae</taxon>
        <taxon>Blastopirellula</taxon>
    </lineage>
</organism>
<keyword evidence="5" id="KW-0812">Transmembrane</keyword>
<dbReference type="GO" id="GO:0006935">
    <property type="term" value="P:chemotaxis"/>
    <property type="evidence" value="ECO:0007669"/>
    <property type="project" value="UniProtKB-KW"/>
</dbReference>
<evidence type="ECO:0000256" key="4">
    <source>
        <dbReference type="SAM" id="Coils"/>
    </source>
</evidence>
<feature type="coiled-coil region" evidence="4">
    <location>
        <begin position="461"/>
        <end position="488"/>
    </location>
</feature>
<feature type="transmembrane region" description="Helical" evidence="5">
    <location>
        <begin position="31"/>
        <end position="53"/>
    </location>
</feature>
<keyword evidence="3" id="KW-0807">Transducer</keyword>
<accession>A0A2S8GI04</accession>
<evidence type="ECO:0000313" key="7">
    <source>
        <dbReference type="EMBL" id="PQO44057.1"/>
    </source>
</evidence>
<gene>
    <name evidence="7" type="ORF">C5Y93_21185</name>
</gene>